<evidence type="ECO:0000256" key="6">
    <source>
        <dbReference type="ARBA" id="ARBA00022958"/>
    </source>
</evidence>
<dbReference type="Pfam" id="PF00520">
    <property type="entry name" value="Ion_trans"/>
    <property type="match status" value="1"/>
</dbReference>
<feature type="domain" description="RCK N-terminal" evidence="15">
    <location>
        <begin position="318"/>
        <end position="436"/>
    </location>
</feature>
<keyword evidence="3" id="KW-0633">Potassium transport</keyword>
<comment type="caution">
    <text evidence="16">The sequence shown here is derived from an EMBL/GenBank/DDBJ whole genome shotgun (WGS) entry which is preliminary data.</text>
</comment>
<feature type="coiled-coil region" evidence="11">
    <location>
        <begin position="986"/>
        <end position="1020"/>
    </location>
</feature>
<dbReference type="GO" id="GO:0005267">
    <property type="term" value="F:potassium channel activity"/>
    <property type="evidence" value="ECO:0007669"/>
    <property type="project" value="UniProtKB-KW"/>
</dbReference>
<feature type="transmembrane region" description="Helical" evidence="12">
    <location>
        <begin position="110"/>
        <end position="128"/>
    </location>
</feature>
<keyword evidence="6" id="KW-0630">Potassium</keyword>
<dbReference type="InterPro" id="IPR003929">
    <property type="entry name" value="K_chnl_BK_asu"/>
</dbReference>
<evidence type="ECO:0000256" key="8">
    <source>
        <dbReference type="ARBA" id="ARBA00023065"/>
    </source>
</evidence>
<evidence type="ECO:0000313" key="16">
    <source>
        <dbReference type="EMBL" id="OMJ75370.1"/>
    </source>
</evidence>
<dbReference type="Proteomes" id="UP000187209">
    <property type="component" value="Unassembled WGS sequence"/>
</dbReference>
<evidence type="ECO:0000256" key="9">
    <source>
        <dbReference type="ARBA" id="ARBA00023136"/>
    </source>
</evidence>
<name>A0A1R2BF69_9CILI</name>
<keyword evidence="10" id="KW-0407">Ion channel</keyword>
<keyword evidence="11" id="KW-0175">Coiled coil</keyword>
<proteinExistence type="predicted"/>
<evidence type="ECO:0000256" key="2">
    <source>
        <dbReference type="ARBA" id="ARBA00022448"/>
    </source>
</evidence>
<evidence type="ECO:0000256" key="10">
    <source>
        <dbReference type="ARBA" id="ARBA00023303"/>
    </source>
</evidence>
<organism evidence="16 17">
    <name type="scientific">Stentor coeruleus</name>
    <dbReference type="NCBI Taxonomy" id="5963"/>
    <lineage>
        <taxon>Eukaryota</taxon>
        <taxon>Sar</taxon>
        <taxon>Alveolata</taxon>
        <taxon>Ciliophora</taxon>
        <taxon>Postciliodesmatophora</taxon>
        <taxon>Heterotrichea</taxon>
        <taxon>Heterotrichida</taxon>
        <taxon>Stentoridae</taxon>
        <taxon>Stentor</taxon>
    </lineage>
</organism>
<evidence type="ECO:0000313" key="17">
    <source>
        <dbReference type="Proteomes" id="UP000187209"/>
    </source>
</evidence>
<evidence type="ECO:0000256" key="1">
    <source>
        <dbReference type="ARBA" id="ARBA00004141"/>
    </source>
</evidence>
<dbReference type="InterPro" id="IPR047871">
    <property type="entry name" value="K_chnl_Slo-like"/>
</dbReference>
<dbReference type="Gene3D" id="1.10.287.70">
    <property type="match status" value="1"/>
</dbReference>
<dbReference type="SUPFAM" id="SSF81324">
    <property type="entry name" value="Voltage-gated potassium channels"/>
    <property type="match status" value="1"/>
</dbReference>
<sequence length="1020" mass="116182">MNESLVMVEKRIKEAVSSYNSIMLIKEDGPLIEPSRCEIINECHLSVEMVSTYEQHIAHMKNSFLKTASFIKIYLNSIGIFGDIFEISITILACIEYVSATYLENDYKDIYTNLDVTIASVFLTDWAVHVIMADKRIEYLLSYGSLIDYLTIIPVYLEYFGNSFGIKMNYFRVLRVFRSLRILRLFKTLEVISEEDDDNNKLKYTVDTSGVSKQILITSLTLLSVLFISAGIVNSINDMFPGAYYYPDGSNFDFLAAFYYMIVTSSTLGYGDIFPIMTISRMFTVILVFFIIFIITNQLSKITQLMGNYSKYDTQYNFKEHIIIVGNYKARTLSQFLAQFYHSDHGEVSTNSIIIGLEYPSSEIIGILTDPRYEGKVAYLEGNPSHATTWRNANVELAESVFILTEQLEENLKSQDTFAILLARMIQGQCPLIRTYVQLIRPIECNMSTENSTWNTVVSLQTIKMSLLGTSIHNPGFSTLMGGLYLTFSSSSSLDYNLEWISNFVYGLSQEIYCVKISDYFIGMNFSQAVEIIYKNCEGILTLGVKSLIGISSKYEIMINPIGYKIQKDDLVFVITGDQSTADLITEYSDNINHRSVSASSYAQIALNHNFQTIKLTAKNYSCDLAPNSIIDLVQEDVNSKISKHILVFGSLEGFELLIKAIRVYSDQPICLVNESDPGIQWEKFARFENVFYFKGKTMNFQDLYNTAIKDCFSALILPNRMNNGIAPDSEVILLTKLIEYSFPHVRITVELADKSFIRFMGSRPVGKYKKYSYNLWPNAVSGKVFFSSNLDSFICQTYYNSDLLDVILRVMGIISNEKNNQTIEQNSIIRTIKIPKFYFTERSAPVLYGELFSDLLHLNPPVIPLGILSKSYTATNEDPDILLKTMQKLDQPIILTNPRSDTPIGKSDRIICIGEPKDEGLSPKDTERKNQEVGPEEICRLGVADMLIKNKSNNLSNLHDETKEDDENEALEYLFNILKKRMESSSKLQKNIEYKNKMIQELQREADGLKEQLIRKNLA</sequence>
<gene>
    <name evidence="16" type="ORF">SteCoe_25484</name>
</gene>
<evidence type="ECO:0000256" key="11">
    <source>
        <dbReference type="SAM" id="Coils"/>
    </source>
</evidence>
<accession>A0A1R2BF69</accession>
<evidence type="ECO:0000256" key="5">
    <source>
        <dbReference type="ARBA" id="ARBA00022826"/>
    </source>
</evidence>
<protein>
    <recommendedName>
        <fullName evidence="18">Potassium channel domain-containing protein</fullName>
    </recommendedName>
</protein>
<keyword evidence="4 12" id="KW-0812">Transmembrane</keyword>
<keyword evidence="8" id="KW-0406">Ion transport</keyword>
<feature type="domain" description="Calcium-activated potassium channel BK alpha subunit" evidence="14">
    <location>
        <begin position="456"/>
        <end position="541"/>
    </location>
</feature>
<keyword evidence="9 12" id="KW-0472">Membrane</keyword>
<feature type="transmembrane region" description="Helical" evidence="12">
    <location>
        <begin position="274"/>
        <end position="296"/>
    </location>
</feature>
<dbReference type="Pfam" id="PF22614">
    <property type="entry name" value="Slo-like_RCK"/>
    <property type="match status" value="2"/>
</dbReference>
<evidence type="ECO:0000259" key="15">
    <source>
        <dbReference type="Pfam" id="PF22614"/>
    </source>
</evidence>
<feature type="transmembrane region" description="Helical" evidence="12">
    <location>
        <begin position="140"/>
        <end position="157"/>
    </location>
</feature>
<keyword evidence="17" id="KW-1185">Reference proteome</keyword>
<dbReference type="PANTHER" id="PTHR10027">
    <property type="entry name" value="CALCIUM-ACTIVATED POTASSIUM CHANNEL ALPHA CHAIN"/>
    <property type="match status" value="1"/>
</dbReference>
<comment type="subcellular location">
    <subcellularLocation>
        <location evidence="1">Membrane</location>
        <topology evidence="1">Multi-pass membrane protein</topology>
    </subcellularLocation>
</comment>
<evidence type="ECO:0000256" key="12">
    <source>
        <dbReference type="SAM" id="Phobius"/>
    </source>
</evidence>
<evidence type="ECO:0000259" key="13">
    <source>
        <dbReference type="Pfam" id="PF00520"/>
    </source>
</evidence>
<evidence type="ECO:0000256" key="4">
    <source>
        <dbReference type="ARBA" id="ARBA00022692"/>
    </source>
</evidence>
<dbReference type="InterPro" id="IPR003148">
    <property type="entry name" value="RCK_N"/>
</dbReference>
<dbReference type="AlphaFoldDB" id="A0A1R2BF69"/>
<evidence type="ECO:0000256" key="7">
    <source>
        <dbReference type="ARBA" id="ARBA00022989"/>
    </source>
</evidence>
<reference evidence="16 17" key="1">
    <citation type="submission" date="2016-11" db="EMBL/GenBank/DDBJ databases">
        <title>The macronuclear genome of Stentor coeruleus: a giant cell with tiny introns.</title>
        <authorList>
            <person name="Slabodnick M."/>
            <person name="Ruby J.G."/>
            <person name="Reiff S.B."/>
            <person name="Swart E.C."/>
            <person name="Gosai S."/>
            <person name="Prabakaran S."/>
            <person name="Witkowska E."/>
            <person name="Larue G.E."/>
            <person name="Fisher S."/>
            <person name="Freeman R.M."/>
            <person name="Gunawardena J."/>
            <person name="Chu W."/>
            <person name="Stover N.A."/>
            <person name="Gregory B.D."/>
            <person name="Nowacki M."/>
            <person name="Derisi J."/>
            <person name="Roy S.W."/>
            <person name="Marshall W.F."/>
            <person name="Sood P."/>
        </authorList>
    </citation>
    <scope>NUCLEOTIDE SEQUENCE [LARGE SCALE GENOMIC DNA]</scope>
    <source>
        <strain evidence="16">WM001</strain>
    </source>
</reference>
<feature type="transmembrane region" description="Helical" evidence="12">
    <location>
        <begin position="215"/>
        <end position="236"/>
    </location>
</feature>
<feature type="transmembrane region" description="Helical" evidence="12">
    <location>
        <begin position="73"/>
        <end position="98"/>
    </location>
</feature>
<dbReference type="InterPro" id="IPR005821">
    <property type="entry name" value="Ion_trans_dom"/>
</dbReference>
<dbReference type="Gene3D" id="3.40.50.720">
    <property type="entry name" value="NAD(P)-binding Rossmann-like Domain"/>
    <property type="match status" value="2"/>
</dbReference>
<dbReference type="InterPro" id="IPR027359">
    <property type="entry name" value="Volt_channel_dom_sf"/>
</dbReference>
<dbReference type="Pfam" id="PF03493">
    <property type="entry name" value="BK_channel_a"/>
    <property type="match status" value="1"/>
</dbReference>
<dbReference type="EMBL" id="MPUH01000694">
    <property type="protein sequence ID" value="OMJ75370.1"/>
    <property type="molecule type" value="Genomic_DNA"/>
</dbReference>
<keyword evidence="2" id="KW-0813">Transport</keyword>
<feature type="domain" description="RCK N-terminal" evidence="15">
    <location>
        <begin position="642"/>
        <end position="750"/>
    </location>
</feature>
<dbReference type="PANTHER" id="PTHR10027:SF10">
    <property type="entry name" value="SLOWPOKE 2, ISOFORM D"/>
    <property type="match status" value="1"/>
</dbReference>
<evidence type="ECO:0008006" key="18">
    <source>
        <dbReference type="Google" id="ProtNLM"/>
    </source>
</evidence>
<dbReference type="OrthoDB" id="10035564at2759"/>
<dbReference type="Gene3D" id="1.20.120.350">
    <property type="entry name" value="Voltage-gated potassium channels. Chain C"/>
    <property type="match status" value="1"/>
</dbReference>
<dbReference type="GO" id="GO:0016020">
    <property type="term" value="C:membrane"/>
    <property type="evidence" value="ECO:0007669"/>
    <property type="project" value="UniProtKB-SubCell"/>
</dbReference>
<feature type="domain" description="Ion transport" evidence="13">
    <location>
        <begin position="84"/>
        <end position="297"/>
    </location>
</feature>
<keyword evidence="7 12" id="KW-1133">Transmembrane helix</keyword>
<evidence type="ECO:0000259" key="14">
    <source>
        <dbReference type="Pfam" id="PF03493"/>
    </source>
</evidence>
<keyword evidence="5" id="KW-0631">Potassium channel</keyword>
<evidence type="ECO:0000256" key="3">
    <source>
        <dbReference type="ARBA" id="ARBA00022538"/>
    </source>
</evidence>